<dbReference type="CDD" id="cd00609">
    <property type="entry name" value="AAT_like"/>
    <property type="match status" value="1"/>
</dbReference>
<dbReference type="PANTHER" id="PTHR43525">
    <property type="entry name" value="PROTEIN MALY"/>
    <property type="match status" value="1"/>
</dbReference>
<dbReference type="Gene3D" id="3.90.1150.10">
    <property type="entry name" value="Aspartate Aminotransferase, domain 1"/>
    <property type="match status" value="1"/>
</dbReference>
<reference evidence="7 8" key="1">
    <citation type="submission" date="2017-11" db="EMBL/GenBank/DDBJ databases">
        <title>Infants hospitalized years apart are colonized by the same room-sourced microbial strains.</title>
        <authorList>
            <person name="Brooks B."/>
            <person name="Olm M.R."/>
            <person name="Firek B.A."/>
            <person name="Baker R."/>
            <person name="Thomas B.C."/>
            <person name="Morowitz M.J."/>
            <person name="Banfield J.F."/>
        </authorList>
    </citation>
    <scope>NUCLEOTIDE SEQUENCE [LARGE SCALE GENOMIC DNA]</scope>
    <source>
        <strain evidence="7">S2_009_000_R2_76</strain>
    </source>
</reference>
<evidence type="ECO:0000313" key="7">
    <source>
        <dbReference type="EMBL" id="PZP41517.1"/>
    </source>
</evidence>
<evidence type="ECO:0000256" key="3">
    <source>
        <dbReference type="ARBA" id="ARBA00022898"/>
    </source>
</evidence>
<protein>
    <recommendedName>
        <fullName evidence="2">cysteine-S-conjugate beta-lyase</fullName>
        <ecNumber evidence="2">4.4.1.13</ecNumber>
    </recommendedName>
</protein>
<dbReference type="InterPro" id="IPR015424">
    <property type="entry name" value="PyrdxlP-dep_Trfase"/>
</dbReference>
<evidence type="ECO:0000256" key="5">
    <source>
        <dbReference type="ARBA" id="ARBA00037974"/>
    </source>
</evidence>
<accession>A0A2W5EIV7</accession>
<dbReference type="AlphaFoldDB" id="A0A2W5EIV7"/>
<evidence type="ECO:0000256" key="2">
    <source>
        <dbReference type="ARBA" id="ARBA00012224"/>
    </source>
</evidence>
<dbReference type="InterPro" id="IPR004839">
    <property type="entry name" value="Aminotransferase_I/II_large"/>
</dbReference>
<dbReference type="InterPro" id="IPR015421">
    <property type="entry name" value="PyrdxlP-dep_Trfase_major"/>
</dbReference>
<organism evidence="7 8">
    <name type="scientific">Pseudopedobacter saltans</name>
    <dbReference type="NCBI Taxonomy" id="151895"/>
    <lineage>
        <taxon>Bacteria</taxon>
        <taxon>Pseudomonadati</taxon>
        <taxon>Bacteroidota</taxon>
        <taxon>Sphingobacteriia</taxon>
        <taxon>Sphingobacteriales</taxon>
        <taxon>Sphingobacteriaceae</taxon>
        <taxon>Pseudopedobacter</taxon>
    </lineage>
</organism>
<dbReference type="Proteomes" id="UP000249645">
    <property type="component" value="Unassembled WGS sequence"/>
</dbReference>
<sequence>MSYNFDEIIDRKNTNSQKWDAAKNDKILPMWVADMDFNAPIPVIEALQNVVTHGIFGYAKVPDKYFESIIGWFGSRYNFSIEKEWILHTIGVIPALSAIIKALTNVGDKVLIQEPVYNGFVSPISNNNCSKISSNLIYKNGKYEMDFDDLALKLGDPTVKLMLLCNPHNPAGRAWTKNELEKLGNLCIENNVLVIADEIHCDLVFNDNKHTPFATISEAFLNNSVTCTSPSKTFNLAGLQVANIFVSNETIRKKIHQALLQNAVHDISPFAIEALVAAYNDSENWLNALLPYLYTNYTLLKQFLSENFPQLYVLPLEATYLVWIDCSKLNVNVSEFNKKLYNEGNLWINEGKLYGESGLNFIRINIACPKAILIEGLNRLKKTINTLQ</sequence>
<comment type="caution">
    <text evidence="7">The sequence shown here is derived from an EMBL/GenBank/DDBJ whole genome shotgun (WGS) entry which is preliminary data.</text>
</comment>
<evidence type="ECO:0000259" key="6">
    <source>
        <dbReference type="Pfam" id="PF00155"/>
    </source>
</evidence>
<name>A0A2W5EIV7_9SPHI</name>
<gene>
    <name evidence="7" type="ORF">DI598_18125</name>
</gene>
<evidence type="ECO:0000256" key="1">
    <source>
        <dbReference type="ARBA" id="ARBA00001933"/>
    </source>
</evidence>
<dbReference type="EC" id="4.4.1.13" evidence="2"/>
<dbReference type="GO" id="GO:0030170">
    <property type="term" value="F:pyridoxal phosphate binding"/>
    <property type="evidence" value="ECO:0007669"/>
    <property type="project" value="InterPro"/>
</dbReference>
<dbReference type="InterPro" id="IPR027619">
    <property type="entry name" value="C-S_lyase_PatB-like"/>
</dbReference>
<dbReference type="GO" id="GO:0047804">
    <property type="term" value="F:cysteine-S-conjugate beta-lyase activity"/>
    <property type="evidence" value="ECO:0007669"/>
    <property type="project" value="UniProtKB-EC"/>
</dbReference>
<dbReference type="EMBL" id="QFOI01000511">
    <property type="protein sequence ID" value="PZP41517.1"/>
    <property type="molecule type" value="Genomic_DNA"/>
</dbReference>
<dbReference type="PANTHER" id="PTHR43525:SF1">
    <property type="entry name" value="PROTEIN MALY"/>
    <property type="match status" value="1"/>
</dbReference>
<keyword evidence="4 7" id="KW-0456">Lyase</keyword>
<proteinExistence type="inferred from homology"/>
<keyword evidence="3" id="KW-0663">Pyridoxal phosphate</keyword>
<dbReference type="NCBIfam" id="TIGR04350">
    <property type="entry name" value="C_S_lyase_PatB"/>
    <property type="match status" value="1"/>
</dbReference>
<comment type="similarity">
    <text evidence="5">Belongs to the class-II pyridoxal-phosphate-dependent aminotransferase family. MalY/PatB cystathionine beta-lyase subfamily.</text>
</comment>
<dbReference type="InterPro" id="IPR015422">
    <property type="entry name" value="PyrdxlP-dep_Trfase_small"/>
</dbReference>
<evidence type="ECO:0000256" key="4">
    <source>
        <dbReference type="ARBA" id="ARBA00023239"/>
    </source>
</evidence>
<feature type="domain" description="Aminotransferase class I/classII large" evidence="6">
    <location>
        <begin position="38"/>
        <end position="371"/>
    </location>
</feature>
<dbReference type="Pfam" id="PF00155">
    <property type="entry name" value="Aminotran_1_2"/>
    <property type="match status" value="1"/>
</dbReference>
<evidence type="ECO:0000313" key="8">
    <source>
        <dbReference type="Proteomes" id="UP000249645"/>
    </source>
</evidence>
<dbReference type="SUPFAM" id="SSF53383">
    <property type="entry name" value="PLP-dependent transferases"/>
    <property type="match status" value="1"/>
</dbReference>
<dbReference type="Gene3D" id="3.40.640.10">
    <property type="entry name" value="Type I PLP-dependent aspartate aminotransferase-like (Major domain)"/>
    <property type="match status" value="1"/>
</dbReference>
<dbReference type="InterPro" id="IPR051798">
    <property type="entry name" value="Class-II_PLP-Dep_Aminotrans"/>
</dbReference>
<comment type="cofactor">
    <cofactor evidence="1">
        <name>pyridoxal 5'-phosphate</name>
        <dbReference type="ChEBI" id="CHEBI:597326"/>
    </cofactor>
</comment>